<organism evidence="4 5">
    <name type="scientific">Capnocytophaga granulosa</name>
    <dbReference type="NCBI Taxonomy" id="45242"/>
    <lineage>
        <taxon>Bacteria</taxon>
        <taxon>Pseudomonadati</taxon>
        <taxon>Bacteroidota</taxon>
        <taxon>Flavobacteriia</taxon>
        <taxon>Flavobacteriales</taxon>
        <taxon>Flavobacteriaceae</taxon>
        <taxon>Capnocytophaga</taxon>
    </lineage>
</organism>
<dbReference type="GeneID" id="85017504"/>
<reference evidence="4 5" key="1">
    <citation type="submission" date="2016-10" db="EMBL/GenBank/DDBJ databases">
        <authorList>
            <person name="Varghese N."/>
            <person name="Submissions S."/>
        </authorList>
    </citation>
    <scope>NUCLEOTIDE SEQUENCE [LARGE SCALE GENOMIC DNA]</scope>
    <source>
        <strain evidence="4 5">DSM 11449</strain>
    </source>
</reference>
<dbReference type="CDD" id="cd10150">
    <property type="entry name" value="CobN_like"/>
    <property type="match status" value="1"/>
</dbReference>
<feature type="compositionally biased region" description="Basic and acidic residues" evidence="1">
    <location>
        <begin position="803"/>
        <end position="821"/>
    </location>
</feature>
<evidence type="ECO:0000313" key="5">
    <source>
        <dbReference type="Proteomes" id="UP000182771"/>
    </source>
</evidence>
<evidence type="ECO:0000313" key="4">
    <source>
        <dbReference type="EMBL" id="SDW25768.1"/>
    </source>
</evidence>
<dbReference type="PANTHER" id="PTHR44119">
    <property type="entry name" value="MAGNESIUM-CHELATASE SUBUNIT CHLH, CHLOROPLASTIC"/>
    <property type="match status" value="1"/>
</dbReference>
<evidence type="ECO:0000256" key="1">
    <source>
        <dbReference type="SAM" id="MobiDB-lite"/>
    </source>
</evidence>
<feature type="transmembrane region" description="Helical" evidence="2">
    <location>
        <begin position="1389"/>
        <end position="1407"/>
    </location>
</feature>
<name>A0A1H2S2F2_9FLAO</name>
<dbReference type="Pfam" id="PF02514">
    <property type="entry name" value="CobN-Mg_chel"/>
    <property type="match status" value="1"/>
</dbReference>
<dbReference type="InterPro" id="IPR003672">
    <property type="entry name" value="CobN/Mg_chltase"/>
</dbReference>
<evidence type="ECO:0000259" key="3">
    <source>
        <dbReference type="Pfam" id="PF02514"/>
    </source>
</evidence>
<dbReference type="OrthoDB" id="9757976at2"/>
<comment type="caution">
    <text evidence="4">The sequence shown here is derived from an EMBL/GenBank/DDBJ whole genome shotgun (WGS) entry which is preliminary data.</text>
</comment>
<proteinExistence type="predicted"/>
<keyword evidence="2" id="KW-1133">Transmembrane helix</keyword>
<keyword evidence="2" id="KW-0472">Membrane</keyword>
<sequence length="1412" mass="158083">MKKKLLLLISALLFCGAGYFVYQRFVSPTRIALVNFLSYQSSNIILSNKDKFIKFEEVSTDELDKLKGFDFVLIWGMGMKISEEQRDKLIEISRRVPFHSFAVTNPDNDISTLSEKDLKRVSEYLDSANKDNYQNLALYVRKYIDKKWFASEPAPAIERKENVYFHLDDELSFNNLKDYENYLKEHGFYKEGAPRVAVVAGLHDPFAGNKEHLNGVISALQDEGMNVYPFTAQAKRIEFLEEIAPDAIVYFPHGQMMMGAPEKFINWIKQKNIPFFTGLSVLTLKEQWEKDPMGMAGGFLGQTVVMPELDGALYPYVVIAQDKNKDGYYFLNAIGNRAAKFAKIIHRFTQLKKQSNANKKLAIVYFKGVGLNPPVAQGLEVIESLYNFLGQLKKEGYKVEGLPATVEEFHTLLNKYANTYRASAKGEIERFLAEDNPALVEANELDTWLKTTLPQDLYKEVVAHNGAVPGNYLATHKDGKDYLAVARLTFGNVTILPQPPAAISTEDDFKVQHGVKEIPPYAYIGAYLWVQNGLKADALIHFGTHGSLEFTPNKQVTLSDYDWGDILVGTVPHFYYYTIGNIGEAMMAKRRSYGSIVSYLTPAFTESDMRSTFNELENTILSYQKSKNPTDKNAISLHIKKLAVGMGLHRDLRLDSILTQPYTEAEIDRLSNFAEEIATEKINGELYTMGIPYPADKINSTVVAMSADPIAYSVAALNKIDGKVSEKDLKRKVFFSEQYLNPAKNLVNQVLAGKPVTTELICSYAHVTPEELAKAKETVAAEDQSGMPYFFKKQMDKEAVQAKDSSAHAKTDTVKGKKPDAVGKATKTKKPAVKKEERKPLTEKELAELAAKKAKLDRARAIVAIEEAITHIVFYRDGLQQSPHLEEKAFFNALNGGYTPPSSGGDAVANPKGVPTGHNLYSVNAESTPSKLAWDRGVALAQNVLNEYKEKHGTYPKKIAYTFWSSEFVETEGVSIAQALYMLGVEPVWDTFGRVGDIRLIPSEELGRPRIDVVIQTSGQFRDLAASRLFLITKAIEMVSALPQEPYANQVSAGTVDIEKELVEAGVPPKEAREMSTQRIFGGLQGRYDTGIKELINAGDKWESQSDIAQVYMHNMGAFYGTKENWSQFQEGMFRAAIKHADVLIQPRQNNTWGALSLDHVYEFMGGMNAAIKEVTGKDPDAYLADYRNHKNMHLQELKEAIGVEARATILNPKYIKEMMKGKASAAGQIQEIVTNMHGWEATRPELIDDALWNEVYDTYIEDKQQLGVTDFIKRENAVSLEEVTAVMLEATRKGMWKASEAQIVHLASLHTDLVKQYGVTSSQFSSENKKLQEYISQKAPAANAQVYQKQLSAANNASEEVYDTKNSQVLQKEETTTGQEKKQVSLDGLWIGVAVLVALVGLVVFVRRRRK</sequence>
<feature type="domain" description="CobN/magnesium chelatase" evidence="3">
    <location>
        <begin position="123"/>
        <end position="1303"/>
    </location>
</feature>
<gene>
    <name evidence="4" type="ORF">SAMN05444420_101642</name>
</gene>
<dbReference type="Proteomes" id="UP000182771">
    <property type="component" value="Unassembled WGS sequence"/>
</dbReference>
<dbReference type="EMBL" id="FNND01000001">
    <property type="protein sequence ID" value="SDW25768.1"/>
    <property type="molecule type" value="Genomic_DNA"/>
</dbReference>
<keyword evidence="5" id="KW-1185">Reference proteome</keyword>
<keyword evidence="2" id="KW-0812">Transmembrane</keyword>
<evidence type="ECO:0000256" key="2">
    <source>
        <dbReference type="SAM" id="Phobius"/>
    </source>
</evidence>
<protein>
    <submittedName>
        <fullName evidence="4">Cobaltochelatase CobN subunit</fullName>
    </submittedName>
</protein>
<accession>A0A1H2S2F2</accession>
<dbReference type="RefSeq" id="WP_016419882.1">
    <property type="nucleotide sequence ID" value="NZ_FNND01000001.1"/>
</dbReference>
<dbReference type="PANTHER" id="PTHR44119:SF1">
    <property type="entry name" value="MAGNESIUM-CHELATASE SUBUNIT CHLH, CHLOROPLASTIC"/>
    <property type="match status" value="1"/>
</dbReference>
<feature type="region of interest" description="Disordered" evidence="1">
    <location>
        <begin position="803"/>
        <end position="839"/>
    </location>
</feature>